<dbReference type="AlphaFoldDB" id="A0A0A9HWR0"/>
<feature type="compositionally biased region" description="Polar residues" evidence="1">
    <location>
        <begin position="15"/>
        <end position="32"/>
    </location>
</feature>
<organism evidence="2">
    <name type="scientific">Arundo donax</name>
    <name type="common">Giant reed</name>
    <name type="synonym">Donax arundinaceus</name>
    <dbReference type="NCBI Taxonomy" id="35708"/>
    <lineage>
        <taxon>Eukaryota</taxon>
        <taxon>Viridiplantae</taxon>
        <taxon>Streptophyta</taxon>
        <taxon>Embryophyta</taxon>
        <taxon>Tracheophyta</taxon>
        <taxon>Spermatophyta</taxon>
        <taxon>Magnoliopsida</taxon>
        <taxon>Liliopsida</taxon>
        <taxon>Poales</taxon>
        <taxon>Poaceae</taxon>
        <taxon>PACMAD clade</taxon>
        <taxon>Arundinoideae</taxon>
        <taxon>Arundineae</taxon>
        <taxon>Arundo</taxon>
    </lineage>
</organism>
<evidence type="ECO:0000313" key="2">
    <source>
        <dbReference type="EMBL" id="JAE39331.1"/>
    </source>
</evidence>
<reference evidence="2" key="1">
    <citation type="submission" date="2014-09" db="EMBL/GenBank/DDBJ databases">
        <authorList>
            <person name="Magalhaes I.L.F."/>
            <person name="Oliveira U."/>
            <person name="Santos F.R."/>
            <person name="Vidigal T.H.D.A."/>
            <person name="Brescovit A.D."/>
            <person name="Santos A.J."/>
        </authorList>
    </citation>
    <scope>NUCLEOTIDE SEQUENCE</scope>
    <source>
        <tissue evidence="2">Shoot tissue taken approximately 20 cm above the soil surface</tissue>
    </source>
</reference>
<evidence type="ECO:0000256" key="1">
    <source>
        <dbReference type="SAM" id="MobiDB-lite"/>
    </source>
</evidence>
<name>A0A0A9HWR0_ARUDO</name>
<protein>
    <submittedName>
        <fullName evidence="2">Uncharacterized protein</fullName>
    </submittedName>
</protein>
<dbReference type="EMBL" id="GBRH01158565">
    <property type="protein sequence ID" value="JAE39331.1"/>
    <property type="molecule type" value="Transcribed_RNA"/>
</dbReference>
<reference evidence="2" key="2">
    <citation type="journal article" date="2015" name="Data Brief">
        <title>Shoot transcriptome of the giant reed, Arundo donax.</title>
        <authorList>
            <person name="Barrero R.A."/>
            <person name="Guerrero F.D."/>
            <person name="Moolhuijzen P."/>
            <person name="Goolsby J.A."/>
            <person name="Tidwell J."/>
            <person name="Bellgard S.E."/>
            <person name="Bellgard M.I."/>
        </authorList>
    </citation>
    <scope>NUCLEOTIDE SEQUENCE</scope>
    <source>
        <tissue evidence="2">Shoot tissue taken approximately 20 cm above the soil surface</tissue>
    </source>
</reference>
<accession>A0A0A9HWR0</accession>
<sequence>MPIVYDSEIVYSPRPFTSSDSKAAEPQKNSLVHASRDKQQASPSSKPQDVEPSTIFLCPSLEGDGNCMQGGAPSEEVIENTAAPISEFEVHLIRSTYLFMS</sequence>
<feature type="region of interest" description="Disordered" evidence="1">
    <location>
        <begin position="14"/>
        <end position="52"/>
    </location>
</feature>
<proteinExistence type="predicted"/>